<name>A0A396GKJ5_MEDTR</name>
<protein>
    <submittedName>
        <fullName evidence="4">Putative neprosin</fullName>
    </submittedName>
</protein>
<feature type="chain" id="PRO_5017305158" evidence="2">
    <location>
        <begin position="27"/>
        <end position="405"/>
    </location>
</feature>
<sequence length="405" mass="45727">MDFSSQIISLLLHFVLIVPLVCPINSSRISKHQLFNKTSRSDEEFHKMKKMIATRLQEINKPASPDGDIVDCVLTHKQPAFDHPLLKGQKPLDPPEKPSGHNQKGNYSDIPQLWRLSGESCPEGTIPIRRITEQDLLRADSISHFGRKYIDRDNYELSIGSVQGDGYTGASAILNVWRPKVEKDEFSAAKISIASQKSGDIIEAGWHLSSSGVFPNLYGDDFPRLFTYWTSDLERQSGCFNLKCVGFVQTSKKNLLGGRLGPVSTYNGKQYDFPLIIWKDPNSGNWWLEYGSGNFLGYWPATLFTELKGEAYIVEFGGEVLNLKRTGSHTTTQMGSGHFEFNSINKVAFIRNMQVSVTEQNVYIDLPDPDWAADKPECYPLRPWYNKDWGNYMHYGGPGKSEKCP</sequence>
<dbReference type="EMBL" id="PSQE01000008">
    <property type="protein sequence ID" value="RHN41649.1"/>
    <property type="molecule type" value="Genomic_DNA"/>
</dbReference>
<reference evidence="5" key="1">
    <citation type="journal article" date="2018" name="Nat. Plants">
        <title>Whole-genome landscape of Medicago truncatula symbiotic genes.</title>
        <authorList>
            <person name="Pecrix Y."/>
            <person name="Staton S.E."/>
            <person name="Sallet E."/>
            <person name="Lelandais-Briere C."/>
            <person name="Moreau S."/>
            <person name="Carrere S."/>
            <person name="Blein T."/>
            <person name="Jardinaud M.F."/>
            <person name="Latrasse D."/>
            <person name="Zouine M."/>
            <person name="Zahm M."/>
            <person name="Kreplak J."/>
            <person name="Mayjonade B."/>
            <person name="Satge C."/>
            <person name="Perez M."/>
            <person name="Cauet S."/>
            <person name="Marande W."/>
            <person name="Chantry-Darmon C."/>
            <person name="Lopez-Roques C."/>
            <person name="Bouchez O."/>
            <person name="Berard A."/>
            <person name="Debelle F."/>
            <person name="Munos S."/>
            <person name="Bendahmane A."/>
            <person name="Berges H."/>
            <person name="Niebel A."/>
            <person name="Buitink J."/>
            <person name="Frugier F."/>
            <person name="Benhamed M."/>
            <person name="Crespi M."/>
            <person name="Gouzy J."/>
            <person name="Gamas P."/>
        </authorList>
    </citation>
    <scope>NUCLEOTIDE SEQUENCE [LARGE SCALE GENOMIC DNA]</scope>
    <source>
        <strain evidence="5">cv. Jemalong A17</strain>
    </source>
</reference>
<dbReference type="PANTHER" id="PTHR31589:SF175">
    <property type="entry name" value="CARBOXYL-TERMINAL PEPTIDASE"/>
    <property type="match status" value="1"/>
</dbReference>
<dbReference type="AlphaFoldDB" id="A0A396GKJ5"/>
<dbReference type="PANTHER" id="PTHR31589">
    <property type="entry name" value="PROTEIN, PUTATIVE (DUF239)-RELATED-RELATED"/>
    <property type="match status" value="1"/>
</dbReference>
<dbReference type="Pfam" id="PF14365">
    <property type="entry name" value="Neprosin_AP"/>
    <property type="match status" value="1"/>
</dbReference>
<gene>
    <name evidence="4" type="ORF">MtrunA17_Chr8g0368291</name>
</gene>
<evidence type="ECO:0000256" key="2">
    <source>
        <dbReference type="SAM" id="SignalP"/>
    </source>
</evidence>
<dbReference type="InterPro" id="IPR004314">
    <property type="entry name" value="Neprosin"/>
</dbReference>
<evidence type="ECO:0000256" key="1">
    <source>
        <dbReference type="SAM" id="MobiDB-lite"/>
    </source>
</evidence>
<evidence type="ECO:0000313" key="5">
    <source>
        <dbReference type="Proteomes" id="UP000265566"/>
    </source>
</evidence>
<dbReference type="Pfam" id="PF03080">
    <property type="entry name" value="Neprosin"/>
    <property type="match status" value="1"/>
</dbReference>
<accession>A0A396GKJ5</accession>
<dbReference type="Gene3D" id="3.90.1320.10">
    <property type="entry name" value="Outer-capsid protein sigma 3, large lobe"/>
    <property type="match status" value="1"/>
</dbReference>
<evidence type="ECO:0000259" key="3">
    <source>
        <dbReference type="PROSITE" id="PS52045"/>
    </source>
</evidence>
<dbReference type="InterPro" id="IPR053168">
    <property type="entry name" value="Glutamic_endopeptidase"/>
</dbReference>
<dbReference type="InterPro" id="IPR025521">
    <property type="entry name" value="Neprosin_propep"/>
</dbReference>
<feature type="region of interest" description="Disordered" evidence="1">
    <location>
        <begin position="83"/>
        <end position="108"/>
    </location>
</feature>
<proteinExistence type="predicted"/>
<keyword evidence="2" id="KW-0732">Signal</keyword>
<comment type="caution">
    <text evidence="4">The sequence shown here is derived from an EMBL/GenBank/DDBJ whole genome shotgun (WGS) entry which is preliminary data.</text>
</comment>
<feature type="signal peptide" evidence="2">
    <location>
        <begin position="1"/>
        <end position="26"/>
    </location>
</feature>
<dbReference type="Proteomes" id="UP000265566">
    <property type="component" value="Chromosome 8"/>
</dbReference>
<dbReference type="PROSITE" id="PS52045">
    <property type="entry name" value="NEPROSIN_PEP_CD"/>
    <property type="match status" value="1"/>
</dbReference>
<organism evidence="4 5">
    <name type="scientific">Medicago truncatula</name>
    <name type="common">Barrel medic</name>
    <name type="synonym">Medicago tribuloides</name>
    <dbReference type="NCBI Taxonomy" id="3880"/>
    <lineage>
        <taxon>Eukaryota</taxon>
        <taxon>Viridiplantae</taxon>
        <taxon>Streptophyta</taxon>
        <taxon>Embryophyta</taxon>
        <taxon>Tracheophyta</taxon>
        <taxon>Spermatophyta</taxon>
        <taxon>Magnoliopsida</taxon>
        <taxon>eudicotyledons</taxon>
        <taxon>Gunneridae</taxon>
        <taxon>Pentapetalae</taxon>
        <taxon>rosids</taxon>
        <taxon>fabids</taxon>
        <taxon>Fabales</taxon>
        <taxon>Fabaceae</taxon>
        <taxon>Papilionoideae</taxon>
        <taxon>50 kb inversion clade</taxon>
        <taxon>NPAAA clade</taxon>
        <taxon>Hologalegina</taxon>
        <taxon>IRL clade</taxon>
        <taxon>Trifolieae</taxon>
        <taxon>Medicago</taxon>
    </lineage>
</organism>
<evidence type="ECO:0000313" key="4">
    <source>
        <dbReference type="EMBL" id="RHN41649.1"/>
    </source>
</evidence>
<dbReference type="Gramene" id="rna47991">
    <property type="protein sequence ID" value="RHN41649.1"/>
    <property type="gene ID" value="gene47991"/>
</dbReference>
<feature type="domain" description="Neprosin PEP catalytic" evidence="3">
    <location>
        <begin position="149"/>
        <end position="405"/>
    </location>
</feature>